<dbReference type="EMBL" id="JANRHH010000041">
    <property type="protein sequence ID" value="MDN4594548.1"/>
    <property type="molecule type" value="Genomic_DNA"/>
</dbReference>
<evidence type="ECO:0000313" key="1">
    <source>
        <dbReference type="EMBL" id="MDN4594548.1"/>
    </source>
</evidence>
<name>A0ABT8IP23_9BACL</name>
<organism evidence="1 2">
    <name type="scientific">Polycladomyces subterraneus</name>
    <dbReference type="NCBI Taxonomy" id="1016997"/>
    <lineage>
        <taxon>Bacteria</taxon>
        <taxon>Bacillati</taxon>
        <taxon>Bacillota</taxon>
        <taxon>Bacilli</taxon>
        <taxon>Bacillales</taxon>
        <taxon>Thermoactinomycetaceae</taxon>
        <taxon>Polycladomyces</taxon>
    </lineage>
</organism>
<reference evidence="1" key="1">
    <citation type="submission" date="2022-08" db="EMBL/GenBank/DDBJ databases">
        <title>Polycladomyces zharkentsis sp. nov., a novel thermophilic CMC and starch-degrading bacterium isolated from a geothermal spring in Kazakhstan.</title>
        <authorList>
            <person name="Mashzhan A."/>
            <person name="Kistaubaeva A."/>
            <person name="Javier-Lopez R."/>
            <person name="Birkeland N.-K."/>
        </authorList>
    </citation>
    <scope>NUCLEOTIDE SEQUENCE</scope>
    <source>
        <strain evidence="1">KSR 13</strain>
    </source>
</reference>
<proteinExistence type="predicted"/>
<gene>
    <name evidence="1" type="ORF">NWF35_11695</name>
</gene>
<protein>
    <submittedName>
        <fullName evidence="1">Uncharacterized protein</fullName>
    </submittedName>
</protein>
<keyword evidence="2" id="KW-1185">Reference proteome</keyword>
<dbReference type="RefSeq" id="WP_301239283.1">
    <property type="nucleotide sequence ID" value="NZ_JANRHH010000041.1"/>
</dbReference>
<comment type="caution">
    <text evidence="1">The sequence shown here is derived from an EMBL/GenBank/DDBJ whole genome shotgun (WGS) entry which is preliminary data.</text>
</comment>
<accession>A0ABT8IP23</accession>
<evidence type="ECO:0000313" key="2">
    <source>
        <dbReference type="Proteomes" id="UP001174196"/>
    </source>
</evidence>
<sequence length="41" mass="4035">MEPGAEHPGSGVTGAEWVAAAVPRASVSAESVKGKEKRGSG</sequence>
<dbReference type="Proteomes" id="UP001174196">
    <property type="component" value="Unassembled WGS sequence"/>
</dbReference>